<dbReference type="AlphaFoldDB" id="A0A1M5EA06"/>
<dbReference type="Proteomes" id="UP000183988">
    <property type="component" value="Unassembled WGS sequence"/>
</dbReference>
<sequence length="128" mass="14817">MTNSSLSYRYGFAVYHKDSIPDLTEINDWKRIKVSEYVIHFHPEVNMQMVETKIGNAIIIGDAYVCKGKKDLKSILELMLKKEAWSEFDNITGRFALILISSNNDNVKILHDPFGSRTVYYRQNISPQ</sequence>
<name>A0A1M5EA06_9BACI</name>
<accession>A0A1M5EA06</accession>
<keyword evidence="2" id="KW-1185">Reference proteome</keyword>
<dbReference type="OrthoDB" id="2462219at2"/>
<proteinExistence type="predicted"/>
<organism evidence="1 2">
    <name type="scientific">Ornithinibacillus halophilus</name>
    <dbReference type="NCBI Taxonomy" id="930117"/>
    <lineage>
        <taxon>Bacteria</taxon>
        <taxon>Bacillati</taxon>
        <taxon>Bacillota</taxon>
        <taxon>Bacilli</taxon>
        <taxon>Bacillales</taxon>
        <taxon>Bacillaceae</taxon>
        <taxon>Ornithinibacillus</taxon>
    </lineage>
</organism>
<dbReference type="EMBL" id="FQVW01000004">
    <property type="protein sequence ID" value="SHF75964.1"/>
    <property type="molecule type" value="Genomic_DNA"/>
</dbReference>
<reference evidence="1 2" key="1">
    <citation type="submission" date="2016-11" db="EMBL/GenBank/DDBJ databases">
        <authorList>
            <person name="Jaros S."/>
            <person name="Januszkiewicz K."/>
            <person name="Wedrychowicz H."/>
        </authorList>
    </citation>
    <scope>NUCLEOTIDE SEQUENCE [LARGE SCALE GENOMIC DNA]</scope>
    <source>
        <strain evidence="1 2">IBRC-M 10683</strain>
    </source>
</reference>
<evidence type="ECO:0000313" key="1">
    <source>
        <dbReference type="EMBL" id="SHF75964.1"/>
    </source>
</evidence>
<protein>
    <recommendedName>
        <fullName evidence="3">Glutamine amidotransferase type-2 domain-containing protein</fullName>
    </recommendedName>
</protein>
<gene>
    <name evidence="1" type="ORF">SAMN05216225_100429</name>
</gene>
<evidence type="ECO:0000313" key="2">
    <source>
        <dbReference type="Proteomes" id="UP000183988"/>
    </source>
</evidence>
<dbReference type="RefSeq" id="WP_072888260.1">
    <property type="nucleotide sequence ID" value="NZ_FQVW01000004.1"/>
</dbReference>
<evidence type="ECO:0008006" key="3">
    <source>
        <dbReference type="Google" id="ProtNLM"/>
    </source>
</evidence>
<dbReference type="STRING" id="930117.SAMN05216225_100429"/>